<evidence type="ECO:0000313" key="19">
    <source>
        <dbReference type="Proteomes" id="UP000233100"/>
    </source>
</evidence>
<keyword evidence="6" id="KW-0999">Mitochondrion inner membrane</keyword>
<keyword evidence="8" id="KW-0406">Ion transport</keyword>
<keyword evidence="4" id="KW-0138">CF(0)</keyword>
<keyword evidence="11" id="KW-0066">ATP synthesis</keyword>
<evidence type="ECO:0000256" key="12">
    <source>
        <dbReference type="ARBA" id="ARBA00032202"/>
    </source>
</evidence>
<reference evidence="18" key="3">
    <citation type="submission" date="2025-09" db="UniProtKB">
        <authorList>
            <consortium name="Ensembl"/>
        </authorList>
    </citation>
    <scope>IDENTIFICATION</scope>
</reference>
<name>A0A7N9IDG4_MACFA</name>
<feature type="coiled-coil region" evidence="16">
    <location>
        <begin position="285"/>
        <end position="316"/>
    </location>
</feature>
<keyword evidence="19" id="KW-1185">Reference proteome</keyword>
<evidence type="ECO:0000256" key="4">
    <source>
        <dbReference type="ARBA" id="ARBA00022547"/>
    </source>
</evidence>
<reference evidence="18 19" key="1">
    <citation type="submission" date="2013-03" db="EMBL/GenBank/DDBJ databases">
        <authorList>
            <person name="Warren W."/>
            <person name="Wilson R.K."/>
        </authorList>
    </citation>
    <scope>NUCLEOTIDE SEQUENCE</scope>
</reference>
<accession>A0A7N9IDG4</accession>
<evidence type="ECO:0000256" key="9">
    <source>
        <dbReference type="ARBA" id="ARBA00023128"/>
    </source>
</evidence>
<evidence type="ECO:0000256" key="11">
    <source>
        <dbReference type="ARBA" id="ARBA00023310"/>
    </source>
</evidence>
<dbReference type="InterPro" id="IPR008386">
    <property type="entry name" value="ATP_synth_F0_esu_mt"/>
</dbReference>
<comment type="similarity">
    <text evidence="2">Belongs to the ATPase e subunit family.</text>
</comment>
<evidence type="ECO:0000256" key="10">
    <source>
        <dbReference type="ARBA" id="ARBA00023136"/>
    </source>
</evidence>
<dbReference type="Proteomes" id="UP000233100">
    <property type="component" value="Chromosome 5"/>
</dbReference>
<comment type="subunit">
    <text evidence="14">Component of the ATP synthase complex composed at least of ATP5F1A/subunit alpha, ATP5F1B/subunit beta, ATP5MC1/subunit c (homooctomer), MT-ATP6/subunit a, MT-ATP8/subunit 8, ATP5ME/subunit e, ATP5MF/subunit f, ATP5MG/subunit g, ATP5MK/subunit k, ATP5MJ/subunit j, ATP5F1C/subunit gamma, ATP5F1D/subunit delta, ATP5F1E/subunit epsilon, ATP5PF/subunit F6, ATP5PB/subunit b, ATP5PD/subunit d, ATP5PO/subunit OSCP. ATP synthase complex consists of a soluble F(1) head domain (subunits alpha(3) and beta(3)) - the catalytic core - and a membrane F(0) domain - the membrane proton channel (subunits c, a, 8, e, f, g, k and j). These two domains are linked by a central stalk (subunits gamma, delta, and epsilon) rotating inside the F1 region and a stationary peripheral stalk (subunits F6, b, d, and OSCP).</text>
</comment>
<dbReference type="GO" id="GO:0005743">
    <property type="term" value="C:mitochondrial inner membrane"/>
    <property type="evidence" value="ECO:0007669"/>
    <property type="project" value="UniProtKB-SubCell"/>
</dbReference>
<evidence type="ECO:0000256" key="6">
    <source>
        <dbReference type="ARBA" id="ARBA00022792"/>
    </source>
</evidence>
<evidence type="ECO:0000313" key="18">
    <source>
        <dbReference type="Ensembl" id="ENSMFAP00000054878.1"/>
    </source>
</evidence>
<keyword evidence="16" id="KW-0175">Coiled coil</keyword>
<keyword evidence="7" id="KW-0007">Acetylation</keyword>
<evidence type="ECO:0000256" key="16">
    <source>
        <dbReference type="SAM" id="Coils"/>
    </source>
</evidence>
<evidence type="ECO:0000256" key="1">
    <source>
        <dbReference type="ARBA" id="ARBA00004273"/>
    </source>
</evidence>
<evidence type="ECO:0000256" key="3">
    <source>
        <dbReference type="ARBA" id="ARBA00022448"/>
    </source>
</evidence>
<organism evidence="18 19">
    <name type="scientific">Macaca fascicularis</name>
    <name type="common">Crab-eating macaque</name>
    <name type="synonym">Cynomolgus monkey</name>
    <dbReference type="NCBI Taxonomy" id="9541"/>
    <lineage>
        <taxon>Eukaryota</taxon>
        <taxon>Metazoa</taxon>
        <taxon>Chordata</taxon>
        <taxon>Craniata</taxon>
        <taxon>Vertebrata</taxon>
        <taxon>Euteleostomi</taxon>
        <taxon>Mammalia</taxon>
        <taxon>Eutheria</taxon>
        <taxon>Euarchontoglires</taxon>
        <taxon>Primates</taxon>
        <taxon>Haplorrhini</taxon>
        <taxon>Catarrhini</taxon>
        <taxon>Cercopithecidae</taxon>
        <taxon>Cercopithecinae</taxon>
        <taxon>Macaca</taxon>
    </lineage>
</organism>
<dbReference type="PANTHER" id="PTHR12427:SF1">
    <property type="entry name" value="ATP SYNTHASE SUBUNIT E, MITOCHONDRIAL"/>
    <property type="match status" value="1"/>
</dbReference>
<keyword evidence="9" id="KW-0496">Mitochondrion</keyword>
<protein>
    <recommendedName>
        <fullName evidence="15">ATP synthase F(0) complex subunit e, mitochondrial</fullName>
    </recommendedName>
    <alternativeName>
        <fullName evidence="12">ATP synthase membrane subunit e</fullName>
    </alternativeName>
</protein>
<reference evidence="18" key="2">
    <citation type="submission" date="2025-08" db="UniProtKB">
        <authorList>
            <consortium name="Ensembl"/>
        </authorList>
    </citation>
    <scope>IDENTIFICATION</scope>
</reference>
<evidence type="ECO:0000256" key="2">
    <source>
        <dbReference type="ARBA" id="ARBA00007333"/>
    </source>
</evidence>
<dbReference type="GeneTree" id="ENSGT00390000005102"/>
<keyword evidence="3" id="KW-0813">Transport</keyword>
<dbReference type="Ensembl" id="ENSMFAT00000086750.1">
    <property type="protein sequence ID" value="ENSMFAP00000054878.1"/>
    <property type="gene ID" value="ENSMFAG00000052778.1"/>
</dbReference>
<feature type="region of interest" description="Disordered" evidence="17">
    <location>
        <begin position="1"/>
        <end position="178"/>
    </location>
</feature>
<comment type="function">
    <text evidence="13">Subunit e, of the mitochondrial membrane ATP synthase complex (F(1)F(0) ATP synthase or Complex V) that produces ATP from ADP in the presence of a proton gradient across the membrane which is generated by electron transport complexes of the respiratory chain. ATP synthase complex consist of a soluble F(1) head domain - the catalytic core - and a membrane F(1) domain - the membrane proton channel. These two domains are linked by a central stalk rotating inside the F(1) region and a stationary peripheral stalk. During catalysis, ATP synthesis in the catalytic domain of F(1) is coupled via a rotary mechanism of the central stalk subunits to proton translocation. In vivo, can only synthesize ATP although its ATP hydrolase activity can be activated artificially in vitro. Part of the complex F(0) domain.</text>
</comment>
<evidence type="ECO:0000256" key="13">
    <source>
        <dbReference type="ARBA" id="ARBA00057306"/>
    </source>
</evidence>
<evidence type="ECO:0000256" key="7">
    <source>
        <dbReference type="ARBA" id="ARBA00022990"/>
    </source>
</evidence>
<evidence type="ECO:0000256" key="14">
    <source>
        <dbReference type="ARBA" id="ARBA00064647"/>
    </source>
</evidence>
<feature type="compositionally biased region" description="Pro residues" evidence="17">
    <location>
        <begin position="73"/>
        <end position="82"/>
    </location>
</feature>
<proteinExistence type="inferred from homology"/>
<dbReference type="Pfam" id="PF05680">
    <property type="entry name" value="ATP-synt_E"/>
    <property type="match status" value="1"/>
</dbReference>
<sequence length="320" mass="34141">MGDPGVRKLQLRREGCPVPPGRAATGRAAWRPCYRGLRSPARPGRRQTLARGSLPCRGRTCPGSHLHLAHTPLPGPPGPCPGRPQVGTDRRAGPARAALTSGPGRSAPQEDRVRLSPQSGVWTHGQDAHDRTSAAARGDSRAQALRRKETPGPLGADTASRSNRAGAAGGHPRTPRPLCACASRDVTTARECAVTLQPPGGAPRPLPRSLAADSACVRPAPPLPPRLCGLVRRPPPTAGCASGAEVRDKMVPPVEVSPLIKLGRYSALFLGMAYGATRYNYLKPRAEEERRIEAEEKKRQDELKRIARELAEAQDDSILK</sequence>
<evidence type="ECO:0000256" key="15">
    <source>
        <dbReference type="ARBA" id="ARBA00074682"/>
    </source>
</evidence>
<keyword evidence="10" id="KW-0472">Membrane</keyword>
<evidence type="ECO:0000256" key="8">
    <source>
        <dbReference type="ARBA" id="ARBA00023065"/>
    </source>
</evidence>
<keyword evidence="5" id="KW-0375">Hydrogen ion transport</keyword>
<evidence type="ECO:0000256" key="5">
    <source>
        <dbReference type="ARBA" id="ARBA00022781"/>
    </source>
</evidence>
<dbReference type="GO" id="GO:0015986">
    <property type="term" value="P:proton motive force-driven ATP synthesis"/>
    <property type="evidence" value="ECO:0007669"/>
    <property type="project" value="InterPro"/>
</dbReference>
<dbReference type="GO" id="GO:0015078">
    <property type="term" value="F:proton transmembrane transporter activity"/>
    <property type="evidence" value="ECO:0007669"/>
    <property type="project" value="InterPro"/>
</dbReference>
<evidence type="ECO:0000256" key="17">
    <source>
        <dbReference type="SAM" id="MobiDB-lite"/>
    </source>
</evidence>
<dbReference type="GO" id="GO:0045259">
    <property type="term" value="C:proton-transporting ATP synthase complex"/>
    <property type="evidence" value="ECO:0007669"/>
    <property type="project" value="UniProtKB-KW"/>
</dbReference>
<dbReference type="AlphaFoldDB" id="A0A7N9IDG4"/>
<comment type="subcellular location">
    <subcellularLocation>
        <location evidence="1">Mitochondrion inner membrane</location>
    </subcellularLocation>
</comment>
<dbReference type="PANTHER" id="PTHR12427">
    <property type="entry name" value="ATP SYNTHASE E CHAIN, MITOCHONDRIAL"/>
    <property type="match status" value="1"/>
</dbReference>